<keyword evidence="1" id="KW-1133">Transmembrane helix</keyword>
<proteinExistence type="predicted"/>
<dbReference type="EMBL" id="MK552141">
    <property type="protein sequence ID" value="QBQ74508.1"/>
    <property type="molecule type" value="Genomic_DNA"/>
</dbReference>
<accession>A0A482MLK2</accession>
<keyword evidence="1" id="KW-0812">Transmembrane</keyword>
<feature type="transmembrane region" description="Helical" evidence="1">
    <location>
        <begin position="7"/>
        <end position="28"/>
    </location>
</feature>
<keyword evidence="3" id="KW-1185">Reference proteome</keyword>
<dbReference type="Proteomes" id="UP000301424">
    <property type="component" value="Segment"/>
</dbReference>
<gene>
    <name evidence="2" type="ORF">BcepSauron_128</name>
</gene>
<sequence length="121" mass="13547">MLTKDTFRAAFIAFAFFIAYVVGFGLPAAHMVEVAYLIVGFGYPALTLFYAFFTFPYNLKHDVDGYENSRDEQAWMLLQLIAQAVAVATLVQFGSHPEIAAATVIFDLAVRLVLRIRIAYL</sequence>
<evidence type="ECO:0000313" key="3">
    <source>
        <dbReference type="Proteomes" id="UP000301424"/>
    </source>
</evidence>
<organism evidence="2 3">
    <name type="scientific">Burkholderia phage BcepSauron</name>
    <dbReference type="NCBI Taxonomy" id="2530033"/>
    <lineage>
        <taxon>Viruses</taxon>
        <taxon>Duplodnaviria</taxon>
        <taxon>Heunggongvirae</taxon>
        <taxon>Uroviricota</taxon>
        <taxon>Caudoviricetes</taxon>
        <taxon>Sarumanvirus</taxon>
        <taxon>Sarumanvirus bcepsauron</taxon>
    </lineage>
</organism>
<reference evidence="2 3" key="1">
    <citation type="submission" date="2019-02" db="EMBL/GenBank/DDBJ databases">
        <title>Complete genome sequence of Burkholderia cenocepacia phage BcepSauron.</title>
        <authorList>
            <person name="Park K."/>
            <person name="Gonzalez C."/>
            <person name="Liu M."/>
            <person name="Gill J."/>
        </authorList>
    </citation>
    <scope>NUCLEOTIDE SEQUENCE [LARGE SCALE GENOMIC DNA]</scope>
</reference>
<name>A0A482MLK2_9CAUD</name>
<protein>
    <submittedName>
        <fullName evidence="2">Uncharacterized protein</fullName>
    </submittedName>
</protein>
<feature type="transmembrane region" description="Helical" evidence="1">
    <location>
        <begin position="34"/>
        <end position="53"/>
    </location>
</feature>
<evidence type="ECO:0000313" key="2">
    <source>
        <dbReference type="EMBL" id="QBQ74508.1"/>
    </source>
</evidence>
<keyword evidence="1" id="KW-0472">Membrane</keyword>
<evidence type="ECO:0000256" key="1">
    <source>
        <dbReference type="SAM" id="Phobius"/>
    </source>
</evidence>